<proteinExistence type="predicted"/>
<gene>
    <name evidence="6" type="ORF">BHK98_09355</name>
</gene>
<dbReference type="GO" id="GO:0046872">
    <property type="term" value="F:metal ion binding"/>
    <property type="evidence" value="ECO:0007669"/>
    <property type="project" value="UniProtKB-KW"/>
</dbReference>
<sequence>MNIDGVNTGVVLDHIKAGKSMQIYELMRLDKLKCCVAIIQNADSAKYGKKDIIKVDGDLNLDFDILGYIDSNITVNIVENGRLEKKVHLDLPETLTNVIKCKNPRCITSIEQEIPHKFRLVDRDKKVYRCIYCDAEYTE</sequence>
<evidence type="ECO:0000259" key="4">
    <source>
        <dbReference type="Pfam" id="PF01948"/>
    </source>
</evidence>
<name>A0A1Q9JJD6_9FIRM</name>
<dbReference type="GeneID" id="303115608"/>
<feature type="domain" description="Aspartate carbamoyltransferase regulatory subunit C-terminal" evidence="5">
    <location>
        <begin position="95"/>
        <end position="139"/>
    </location>
</feature>
<dbReference type="Pfam" id="PF02748">
    <property type="entry name" value="PyrI_C"/>
    <property type="match status" value="1"/>
</dbReference>
<evidence type="ECO:0000259" key="5">
    <source>
        <dbReference type="Pfam" id="PF02748"/>
    </source>
</evidence>
<evidence type="ECO:0000313" key="7">
    <source>
        <dbReference type="Proteomes" id="UP000187404"/>
    </source>
</evidence>
<dbReference type="EMBL" id="MJIE01000001">
    <property type="protein sequence ID" value="OLR56251.1"/>
    <property type="molecule type" value="Genomic_DNA"/>
</dbReference>
<evidence type="ECO:0000256" key="3">
    <source>
        <dbReference type="ARBA" id="ARBA00022975"/>
    </source>
</evidence>
<dbReference type="InterPro" id="IPR020545">
    <property type="entry name" value="Asp_carbamoyltransf_reg_N"/>
</dbReference>
<comment type="caution">
    <text evidence="6">The sequence shown here is derived from an EMBL/GenBank/DDBJ whole genome shotgun (WGS) entry which is preliminary data.</text>
</comment>
<protein>
    <submittedName>
        <fullName evidence="6">Aspartate carbamoyltransferase regulatory subunit</fullName>
    </submittedName>
</protein>
<dbReference type="STRING" id="1261640.BHK98_09355"/>
<keyword evidence="1" id="KW-0479">Metal-binding</keyword>
<dbReference type="NCBIfam" id="NF002063">
    <property type="entry name" value="PRK00893.1-3"/>
    <property type="match status" value="1"/>
</dbReference>
<evidence type="ECO:0000256" key="2">
    <source>
        <dbReference type="ARBA" id="ARBA00022833"/>
    </source>
</evidence>
<dbReference type="PANTHER" id="PTHR35805:SF1">
    <property type="entry name" value="ASPARTATE CARBAMOYLTRANSFERASE REGULATORY CHAIN"/>
    <property type="match status" value="1"/>
</dbReference>
<dbReference type="GO" id="GO:0006207">
    <property type="term" value="P:'de novo' pyrimidine nucleobase biosynthetic process"/>
    <property type="evidence" value="ECO:0007669"/>
    <property type="project" value="InterPro"/>
</dbReference>
<dbReference type="SUPFAM" id="SSF57825">
    <property type="entry name" value="Aspartate carbamoyltransferase, Regulatory-chain, C-terminal domain"/>
    <property type="match status" value="1"/>
</dbReference>
<dbReference type="RefSeq" id="WP_075713691.1">
    <property type="nucleotide sequence ID" value="NZ_MJIE01000001.1"/>
</dbReference>
<dbReference type="Gene3D" id="3.30.70.140">
    <property type="entry name" value="Aspartate carbamoyltransferase regulatory subunit, N-terminal domain"/>
    <property type="match status" value="1"/>
</dbReference>
<keyword evidence="7" id="KW-1185">Reference proteome</keyword>
<dbReference type="GO" id="GO:0016740">
    <property type="term" value="F:transferase activity"/>
    <property type="evidence" value="ECO:0007669"/>
    <property type="project" value="UniProtKB-KW"/>
</dbReference>
<dbReference type="InterPro" id="IPR036792">
    <property type="entry name" value="Asp_carbatrfase_reg_C_sf"/>
</dbReference>
<dbReference type="AlphaFoldDB" id="A0A1Q9JJD6"/>
<dbReference type="InterPro" id="IPR002801">
    <property type="entry name" value="Asp_carbamoylTrfase_reg"/>
</dbReference>
<dbReference type="InterPro" id="IPR020542">
    <property type="entry name" value="Asp_carbamoyltrfase_reg_C"/>
</dbReference>
<dbReference type="Pfam" id="PF01948">
    <property type="entry name" value="PyrI"/>
    <property type="match status" value="1"/>
</dbReference>
<keyword evidence="2" id="KW-0862">Zinc</keyword>
<evidence type="ECO:0000256" key="1">
    <source>
        <dbReference type="ARBA" id="ARBA00022723"/>
    </source>
</evidence>
<accession>A0A1Q9JJD6</accession>
<keyword evidence="6" id="KW-0808">Transferase</keyword>
<keyword evidence="3" id="KW-0665">Pyrimidine biosynthesis</keyword>
<dbReference type="Proteomes" id="UP000187404">
    <property type="component" value="Unassembled WGS sequence"/>
</dbReference>
<dbReference type="InterPro" id="IPR036793">
    <property type="entry name" value="Asp_carbatrfase_reg_N_sf"/>
</dbReference>
<reference evidence="6 7" key="1">
    <citation type="journal article" date="2016" name="Appl. Environ. Microbiol.">
        <title>Function and Phylogeny of Bacterial Butyryl Coenzyme A:Acetate Transferases and Their Diversity in the Proximal Colon of Swine.</title>
        <authorList>
            <person name="Trachsel J."/>
            <person name="Bayles D.O."/>
            <person name="Looft T."/>
            <person name="Levine U.Y."/>
            <person name="Allen H.K."/>
        </authorList>
    </citation>
    <scope>NUCLEOTIDE SEQUENCE [LARGE SCALE GENOMIC DNA]</scope>
    <source>
        <strain evidence="6 7">68-3-10</strain>
    </source>
</reference>
<feature type="domain" description="Aspartate carbamoyltransferase regulatory subunit N-terminal" evidence="4">
    <location>
        <begin position="1"/>
        <end position="89"/>
    </location>
</feature>
<dbReference type="SUPFAM" id="SSF54893">
    <property type="entry name" value="Aspartate carbamoyltransferase, Regulatory-chain, N-terminal domain"/>
    <property type="match status" value="1"/>
</dbReference>
<evidence type="ECO:0000313" key="6">
    <source>
        <dbReference type="EMBL" id="OLR56251.1"/>
    </source>
</evidence>
<dbReference type="Gene3D" id="2.30.30.20">
    <property type="entry name" value="Aspartate carbamoyltransferase regulatory subunit, C-terminal domain"/>
    <property type="match status" value="1"/>
</dbReference>
<dbReference type="GO" id="GO:0009347">
    <property type="term" value="C:aspartate carbamoyltransferase complex"/>
    <property type="evidence" value="ECO:0007669"/>
    <property type="project" value="InterPro"/>
</dbReference>
<dbReference type="PANTHER" id="PTHR35805">
    <property type="entry name" value="ASPARTATE CARBAMOYLTRANSFERASE REGULATORY CHAIN"/>
    <property type="match status" value="1"/>
</dbReference>
<dbReference type="OrthoDB" id="5599321at2"/>
<organism evidence="6 7">
    <name type="scientific">Hornefia porci</name>
    <dbReference type="NCBI Taxonomy" id="2652292"/>
    <lineage>
        <taxon>Bacteria</taxon>
        <taxon>Bacillati</taxon>
        <taxon>Bacillota</taxon>
        <taxon>Clostridia</taxon>
        <taxon>Peptostreptococcales</taxon>
        <taxon>Anaerovoracaceae</taxon>
        <taxon>Hornefia</taxon>
    </lineage>
</organism>
<dbReference type="GO" id="GO:0006221">
    <property type="term" value="P:pyrimidine nucleotide biosynthetic process"/>
    <property type="evidence" value="ECO:0007669"/>
    <property type="project" value="UniProtKB-KW"/>
</dbReference>